<proteinExistence type="predicted"/>
<protein>
    <submittedName>
        <fullName evidence="1">Erythromycin esterase family protein</fullName>
        <ecNumber evidence="1">3.1.1.-</ecNumber>
    </submittedName>
</protein>
<organism evidence="1 2">
    <name type="scientific">Nocardia thailandica</name>
    <dbReference type="NCBI Taxonomy" id="257275"/>
    <lineage>
        <taxon>Bacteria</taxon>
        <taxon>Bacillati</taxon>
        <taxon>Actinomycetota</taxon>
        <taxon>Actinomycetes</taxon>
        <taxon>Mycobacteriales</taxon>
        <taxon>Nocardiaceae</taxon>
        <taxon>Nocardia</taxon>
    </lineage>
</organism>
<dbReference type="Gene3D" id="3.40.1660.10">
    <property type="entry name" value="EreA-like (biosynthetic domain)"/>
    <property type="match status" value="1"/>
</dbReference>
<accession>A0ABW6PNS6</accession>
<dbReference type="Gene3D" id="1.20.1440.30">
    <property type="entry name" value="Biosynthetic Protein domain"/>
    <property type="match status" value="1"/>
</dbReference>
<dbReference type="EMBL" id="JBIAMX010000007">
    <property type="protein sequence ID" value="MFF0544061.1"/>
    <property type="molecule type" value="Genomic_DNA"/>
</dbReference>
<dbReference type="CDD" id="cd14728">
    <property type="entry name" value="Ere-like"/>
    <property type="match status" value="1"/>
</dbReference>
<reference evidence="1 2" key="1">
    <citation type="submission" date="2024-10" db="EMBL/GenBank/DDBJ databases">
        <title>The Natural Products Discovery Center: Release of the First 8490 Sequenced Strains for Exploring Actinobacteria Biosynthetic Diversity.</title>
        <authorList>
            <person name="Kalkreuter E."/>
            <person name="Kautsar S.A."/>
            <person name="Yang D."/>
            <person name="Bader C.D."/>
            <person name="Teijaro C.N."/>
            <person name="Fluegel L."/>
            <person name="Davis C.M."/>
            <person name="Simpson J.R."/>
            <person name="Lauterbach L."/>
            <person name="Steele A.D."/>
            <person name="Gui C."/>
            <person name="Meng S."/>
            <person name="Li G."/>
            <person name="Viehrig K."/>
            <person name="Ye F."/>
            <person name="Su P."/>
            <person name="Kiefer A.F."/>
            <person name="Nichols A."/>
            <person name="Cepeda A.J."/>
            <person name="Yan W."/>
            <person name="Fan B."/>
            <person name="Jiang Y."/>
            <person name="Adhikari A."/>
            <person name="Zheng C.-J."/>
            <person name="Schuster L."/>
            <person name="Cowan T.M."/>
            <person name="Smanski M.J."/>
            <person name="Chevrette M.G."/>
            <person name="De Carvalho L.P.S."/>
            <person name="Shen B."/>
        </authorList>
    </citation>
    <scope>NUCLEOTIDE SEQUENCE [LARGE SCALE GENOMIC DNA]</scope>
    <source>
        <strain evidence="1 2">NPDC004045</strain>
    </source>
</reference>
<sequence>MLMTTALPAIGRPAADRADLARALDDLLAARPVPPAVLALGEPTHGIPAFPLLRNDVLAHLADRGFRSIALETDVFAAALVDDYVTGADTDLETVLAAGLSHRFGNVPGNRELLEWLRAHNAAREPADHIRFHGFDAPLEQTEVPSPRAALTTVAAFLPPARRPASAADLDTLIGDDAAWTDPAAVYDPALSIGDSDRARALRLVADDLTSALRRLAPALRPADPAAYDRVLAHARTAKGLLRYHAALATPGPDRIALLLSLRTEMMADNLRAVLGREQDRGPTLVFAHNVHLQRTDSRMTMGGAEPSWSGAGAILATELGERYVVVATDANPRPEPGTVQHVLAAATTGRALFPAAELRAALDPALTAGAPIVQGHIPLGPEDLAGADAVVFVADTDGVRHPYW</sequence>
<gene>
    <name evidence="1" type="ORF">ACFYTF_14620</name>
</gene>
<dbReference type="Proteomes" id="UP001601444">
    <property type="component" value="Unassembled WGS sequence"/>
</dbReference>
<keyword evidence="2" id="KW-1185">Reference proteome</keyword>
<keyword evidence="1" id="KW-0378">Hydrolase</keyword>
<dbReference type="Pfam" id="PF05139">
    <property type="entry name" value="Erythro_esteras"/>
    <property type="match status" value="1"/>
</dbReference>
<evidence type="ECO:0000313" key="2">
    <source>
        <dbReference type="Proteomes" id="UP001601444"/>
    </source>
</evidence>
<dbReference type="InterPro" id="IPR052036">
    <property type="entry name" value="Hydrolase/PRTase-associated"/>
</dbReference>
<evidence type="ECO:0000313" key="1">
    <source>
        <dbReference type="EMBL" id="MFF0544061.1"/>
    </source>
</evidence>
<dbReference type="SUPFAM" id="SSF159501">
    <property type="entry name" value="EreA/ChaN-like"/>
    <property type="match status" value="1"/>
</dbReference>
<name>A0ABW6PNS6_9NOCA</name>
<dbReference type="Gene3D" id="3.30.1870.10">
    <property type="entry name" value="EreA-like, domain 2"/>
    <property type="match status" value="1"/>
</dbReference>
<dbReference type="PANTHER" id="PTHR31299:SF0">
    <property type="entry name" value="ESTERASE, PUTATIVE (AFU_ORTHOLOGUE AFUA_1G05850)-RELATED"/>
    <property type="match status" value="1"/>
</dbReference>
<comment type="caution">
    <text evidence="1">The sequence shown here is derived from an EMBL/GenBank/DDBJ whole genome shotgun (WGS) entry which is preliminary data.</text>
</comment>
<dbReference type="RefSeq" id="WP_387700749.1">
    <property type="nucleotide sequence ID" value="NZ_JBIAMX010000007.1"/>
</dbReference>
<dbReference type="PANTHER" id="PTHR31299">
    <property type="entry name" value="ESTERASE, PUTATIVE (AFU_ORTHOLOGUE AFUA_1G05850)-RELATED"/>
    <property type="match status" value="1"/>
</dbReference>
<dbReference type="GO" id="GO:0016787">
    <property type="term" value="F:hydrolase activity"/>
    <property type="evidence" value="ECO:0007669"/>
    <property type="project" value="UniProtKB-KW"/>
</dbReference>
<dbReference type="EC" id="3.1.1.-" evidence="1"/>
<dbReference type="InterPro" id="IPR007815">
    <property type="entry name" value="Emycin_Estase"/>
</dbReference>